<keyword evidence="2 7" id="KW-0813">Transport</keyword>
<feature type="domain" description="ABC transmembrane type-1" evidence="8">
    <location>
        <begin position="62"/>
        <end position="244"/>
    </location>
</feature>
<dbReference type="Proteomes" id="UP000552644">
    <property type="component" value="Unassembled WGS sequence"/>
</dbReference>
<dbReference type="GO" id="GO:0055085">
    <property type="term" value="P:transmembrane transport"/>
    <property type="evidence" value="ECO:0007669"/>
    <property type="project" value="InterPro"/>
</dbReference>
<proteinExistence type="inferred from homology"/>
<evidence type="ECO:0000256" key="1">
    <source>
        <dbReference type="ARBA" id="ARBA00004651"/>
    </source>
</evidence>
<dbReference type="Pfam" id="PF00528">
    <property type="entry name" value="BPD_transp_1"/>
    <property type="match status" value="1"/>
</dbReference>
<dbReference type="RefSeq" id="WP_184713296.1">
    <property type="nucleotide sequence ID" value="NZ_JACHJP010000001.1"/>
</dbReference>
<dbReference type="GO" id="GO:0005886">
    <property type="term" value="C:plasma membrane"/>
    <property type="evidence" value="ECO:0007669"/>
    <property type="project" value="UniProtKB-SubCell"/>
</dbReference>
<reference evidence="9 10" key="1">
    <citation type="submission" date="2020-08" db="EMBL/GenBank/DDBJ databases">
        <title>Genomic Encyclopedia of Type Strains, Phase III (KMG-III): the genomes of soil and plant-associated and newly described type strains.</title>
        <authorList>
            <person name="Whitman W."/>
        </authorList>
    </citation>
    <scope>NUCLEOTIDE SEQUENCE [LARGE SCALE GENOMIC DNA]</scope>
    <source>
        <strain evidence="9 10">CECT 8840</strain>
    </source>
</reference>
<protein>
    <submittedName>
        <fullName evidence="9">NitT/TauT family transport system permease protein</fullName>
    </submittedName>
</protein>
<evidence type="ECO:0000256" key="4">
    <source>
        <dbReference type="ARBA" id="ARBA00022692"/>
    </source>
</evidence>
<dbReference type="PANTHER" id="PTHR30151:SF0">
    <property type="entry name" value="ABC TRANSPORTER PERMEASE PROTEIN MJ0413-RELATED"/>
    <property type="match status" value="1"/>
</dbReference>
<organism evidence="9 10">
    <name type="scientific">Streptosporangium saharense</name>
    <dbReference type="NCBI Taxonomy" id="1706840"/>
    <lineage>
        <taxon>Bacteria</taxon>
        <taxon>Bacillati</taxon>
        <taxon>Actinomycetota</taxon>
        <taxon>Actinomycetes</taxon>
        <taxon>Streptosporangiales</taxon>
        <taxon>Streptosporangiaceae</taxon>
        <taxon>Streptosporangium</taxon>
    </lineage>
</organism>
<keyword evidence="3" id="KW-1003">Cell membrane</keyword>
<feature type="transmembrane region" description="Helical" evidence="7">
    <location>
        <begin position="225"/>
        <end position="245"/>
    </location>
</feature>
<dbReference type="EMBL" id="JACHJP010000001">
    <property type="protein sequence ID" value="MBB4914676.1"/>
    <property type="molecule type" value="Genomic_DNA"/>
</dbReference>
<dbReference type="Gene3D" id="1.10.3720.10">
    <property type="entry name" value="MetI-like"/>
    <property type="match status" value="1"/>
</dbReference>
<evidence type="ECO:0000256" key="7">
    <source>
        <dbReference type="RuleBase" id="RU363032"/>
    </source>
</evidence>
<dbReference type="CDD" id="cd06261">
    <property type="entry name" value="TM_PBP2"/>
    <property type="match status" value="1"/>
</dbReference>
<keyword evidence="4 7" id="KW-0812">Transmembrane</keyword>
<keyword evidence="5 7" id="KW-1133">Transmembrane helix</keyword>
<keyword evidence="6 7" id="KW-0472">Membrane</keyword>
<dbReference type="PANTHER" id="PTHR30151">
    <property type="entry name" value="ALKANE SULFONATE ABC TRANSPORTER-RELATED, MEMBRANE SUBUNIT"/>
    <property type="match status" value="1"/>
</dbReference>
<dbReference type="PROSITE" id="PS50928">
    <property type="entry name" value="ABC_TM1"/>
    <property type="match status" value="1"/>
</dbReference>
<comment type="similarity">
    <text evidence="7">Belongs to the binding-protein-dependent transport system permease family.</text>
</comment>
<keyword evidence="10" id="KW-1185">Reference proteome</keyword>
<feature type="transmembrane region" description="Helical" evidence="7">
    <location>
        <begin position="68"/>
        <end position="88"/>
    </location>
</feature>
<evidence type="ECO:0000313" key="10">
    <source>
        <dbReference type="Proteomes" id="UP000552644"/>
    </source>
</evidence>
<feature type="transmembrane region" description="Helical" evidence="7">
    <location>
        <begin position="168"/>
        <end position="197"/>
    </location>
</feature>
<evidence type="ECO:0000313" key="9">
    <source>
        <dbReference type="EMBL" id="MBB4914676.1"/>
    </source>
</evidence>
<sequence length="263" mass="27542">MSGRALLRNRVVCGALGVATLLLLAEAAGRAGLFGQDTLPLTSTIVARTVELAGDEEFLTDVAATMTAWSLGLLLTVAVTVPLGLLLGSLPKVEATVRPLIEFLRPIPSVALIPLAILLFPDRLDLKIAVIFYASCWPILINTMYGLRDVDPVAKETLRSFGFGPLAVLWRVSLPSTAPFIATGVRLAGGIALILAVSAELLAGGSDGIGAYVIEASSSPDGLEFIIAATVWAGILGVVTNSLFIGAERRLFRWHTARAGVAA</sequence>
<evidence type="ECO:0000256" key="6">
    <source>
        <dbReference type="ARBA" id="ARBA00023136"/>
    </source>
</evidence>
<feature type="transmembrane region" description="Helical" evidence="7">
    <location>
        <begin position="126"/>
        <end position="147"/>
    </location>
</feature>
<evidence type="ECO:0000259" key="8">
    <source>
        <dbReference type="PROSITE" id="PS50928"/>
    </source>
</evidence>
<evidence type="ECO:0000256" key="3">
    <source>
        <dbReference type="ARBA" id="ARBA00022475"/>
    </source>
</evidence>
<comment type="subcellular location">
    <subcellularLocation>
        <location evidence="1 7">Cell membrane</location>
        <topology evidence="1 7">Multi-pass membrane protein</topology>
    </subcellularLocation>
</comment>
<dbReference type="SUPFAM" id="SSF161098">
    <property type="entry name" value="MetI-like"/>
    <property type="match status" value="1"/>
</dbReference>
<dbReference type="InterPro" id="IPR000515">
    <property type="entry name" value="MetI-like"/>
</dbReference>
<dbReference type="InterPro" id="IPR035906">
    <property type="entry name" value="MetI-like_sf"/>
</dbReference>
<dbReference type="AlphaFoldDB" id="A0A7W7QJF8"/>
<feature type="transmembrane region" description="Helical" evidence="7">
    <location>
        <begin position="100"/>
        <end position="120"/>
    </location>
</feature>
<accession>A0A7W7QJF8</accession>
<evidence type="ECO:0000256" key="2">
    <source>
        <dbReference type="ARBA" id="ARBA00022448"/>
    </source>
</evidence>
<evidence type="ECO:0000256" key="5">
    <source>
        <dbReference type="ARBA" id="ARBA00022989"/>
    </source>
</evidence>
<comment type="caution">
    <text evidence="9">The sequence shown here is derived from an EMBL/GenBank/DDBJ whole genome shotgun (WGS) entry which is preliminary data.</text>
</comment>
<gene>
    <name evidence="9" type="ORF">FHS44_001748</name>
</gene>
<name>A0A7W7QJF8_9ACTN</name>